<dbReference type="Proteomes" id="UP000433406">
    <property type="component" value="Unassembled WGS sequence"/>
</dbReference>
<dbReference type="RefSeq" id="WP_154614868.1">
    <property type="nucleotide sequence ID" value="NZ_CP053660.1"/>
</dbReference>
<evidence type="ECO:0000313" key="1">
    <source>
        <dbReference type="EMBL" id="MTB95271.1"/>
    </source>
</evidence>
<dbReference type="AlphaFoldDB" id="A0A6I3JB02"/>
<accession>A0A6I3JB02</accession>
<sequence>MAPTDDLDTPSGDPTGPAGAHPVPLTVAATVAAGEGLVLLVLAVLEIAHLTPGRVTMNLTTTVFFLVCGAAIVACAAGLLKHATWSRSPVVLAQLFALGIAWSFRTGDATAKAVAVALVLAAVVVLVGVLHPSSTAVLTDDPTRGDAGDPN</sequence>
<gene>
    <name evidence="1" type="ORF">GGQ22_09245</name>
</gene>
<dbReference type="EMBL" id="WLCI01000008">
    <property type="protein sequence ID" value="MTB95271.1"/>
    <property type="molecule type" value="Genomic_DNA"/>
</dbReference>
<reference evidence="1 2" key="1">
    <citation type="submission" date="2019-10" db="EMBL/GenBank/DDBJ databases">
        <title>Nocardioides novel species isolated from the excrement of Marmot.</title>
        <authorList>
            <person name="Zhang G."/>
        </authorList>
    </citation>
    <scope>NUCLEOTIDE SEQUENCE [LARGE SCALE GENOMIC DNA]</scope>
    <source>
        <strain evidence="2">zg-579</strain>
    </source>
</reference>
<evidence type="ECO:0000313" key="2">
    <source>
        <dbReference type="Proteomes" id="UP000433406"/>
    </source>
</evidence>
<name>A0A6I3JB02_9ACTN</name>
<organism evidence="1 2">
    <name type="scientific">Nocardioides marmotae</name>
    <dbReference type="NCBI Taxonomy" id="2663857"/>
    <lineage>
        <taxon>Bacteria</taxon>
        <taxon>Bacillati</taxon>
        <taxon>Actinomycetota</taxon>
        <taxon>Actinomycetes</taxon>
        <taxon>Propionibacteriales</taxon>
        <taxon>Nocardioidaceae</taxon>
        <taxon>Nocardioides</taxon>
    </lineage>
</organism>
<keyword evidence="2" id="KW-1185">Reference proteome</keyword>
<protein>
    <recommendedName>
        <fullName evidence="3">Integral membrane protein</fullName>
    </recommendedName>
</protein>
<evidence type="ECO:0008006" key="3">
    <source>
        <dbReference type="Google" id="ProtNLM"/>
    </source>
</evidence>
<proteinExistence type="predicted"/>
<comment type="caution">
    <text evidence="1">The sequence shown here is derived from an EMBL/GenBank/DDBJ whole genome shotgun (WGS) entry which is preliminary data.</text>
</comment>